<feature type="signal peptide" evidence="1">
    <location>
        <begin position="1"/>
        <end position="26"/>
    </location>
</feature>
<keyword evidence="1" id="KW-0732">Signal</keyword>
<evidence type="ECO:0000259" key="2">
    <source>
        <dbReference type="Pfam" id="PF00085"/>
    </source>
</evidence>
<organism evidence="3 4">
    <name type="scientific">Roseibium porphyridii</name>
    <dbReference type="NCBI Taxonomy" id="2866279"/>
    <lineage>
        <taxon>Bacteria</taxon>
        <taxon>Pseudomonadati</taxon>
        <taxon>Pseudomonadota</taxon>
        <taxon>Alphaproteobacteria</taxon>
        <taxon>Hyphomicrobiales</taxon>
        <taxon>Stappiaceae</taxon>
        <taxon>Roseibium</taxon>
    </lineage>
</organism>
<dbReference type="InterPro" id="IPR013766">
    <property type="entry name" value="Thioredoxin_domain"/>
</dbReference>
<feature type="chain" id="PRO_5047273790" evidence="1">
    <location>
        <begin position="27"/>
        <end position="140"/>
    </location>
</feature>
<dbReference type="InterPro" id="IPR006311">
    <property type="entry name" value="TAT_signal"/>
</dbReference>
<protein>
    <submittedName>
        <fullName evidence="3">Thioredoxin family protein</fullName>
    </submittedName>
</protein>
<evidence type="ECO:0000256" key="1">
    <source>
        <dbReference type="SAM" id="SignalP"/>
    </source>
</evidence>
<sequence length="140" mass="15219">MNRRHFLLSTAAAGLTATVLPGTAFASETLDYAPGLIEKELSAGKTVFVDYAASWCGTCARQERVINALRGANPAYDQAMVFVRVDWDDYRQHEVTTSRKIPRRSTLLVLKGNQELGRVVAGTSEAQIKSLMDTGLQAGS</sequence>
<dbReference type="PROSITE" id="PS51318">
    <property type="entry name" value="TAT"/>
    <property type="match status" value="1"/>
</dbReference>
<dbReference type="Pfam" id="PF00085">
    <property type="entry name" value="Thioredoxin"/>
    <property type="match status" value="1"/>
</dbReference>
<reference evidence="3 4" key="1">
    <citation type="submission" date="2023-03" db="EMBL/GenBank/DDBJ databases">
        <title>Roseibium porphyridii sp. nov. and Roseibium rhodosorbium sp. nov. isolated from marine algae, Porphyridium cruentum and Rhodosorus marinus, respectively.</title>
        <authorList>
            <person name="Lee M.W."/>
            <person name="Choi B.J."/>
            <person name="Lee J.K."/>
            <person name="Choi D.G."/>
            <person name="Baek J.H."/>
            <person name="Bayburt H."/>
            <person name="Kim J.M."/>
            <person name="Han D.M."/>
            <person name="Kim K.H."/>
            <person name="Jeon C.O."/>
        </authorList>
    </citation>
    <scope>NUCLEOTIDE SEQUENCE [LARGE SCALE GENOMIC DNA]</scope>
    <source>
        <strain evidence="3 4">KMA01</strain>
    </source>
</reference>
<evidence type="ECO:0000313" key="3">
    <source>
        <dbReference type="EMBL" id="WFE90828.1"/>
    </source>
</evidence>
<gene>
    <name evidence="3" type="ORF">K1718_05640</name>
</gene>
<feature type="domain" description="Thioredoxin" evidence="2">
    <location>
        <begin position="40"/>
        <end position="133"/>
    </location>
</feature>
<dbReference type="EMBL" id="CP120863">
    <property type="protein sequence ID" value="WFE90828.1"/>
    <property type="molecule type" value="Genomic_DNA"/>
</dbReference>
<dbReference type="InterPro" id="IPR036249">
    <property type="entry name" value="Thioredoxin-like_sf"/>
</dbReference>
<dbReference type="Gene3D" id="3.40.30.10">
    <property type="entry name" value="Glutaredoxin"/>
    <property type="match status" value="1"/>
</dbReference>
<name>A0ABY8FDY8_9HYPH</name>
<dbReference type="CDD" id="cd02947">
    <property type="entry name" value="TRX_family"/>
    <property type="match status" value="1"/>
</dbReference>
<accession>A0ABY8FDY8</accession>
<dbReference type="RefSeq" id="WP_265682929.1">
    <property type="nucleotide sequence ID" value="NZ_CP120863.1"/>
</dbReference>
<evidence type="ECO:0000313" key="4">
    <source>
        <dbReference type="Proteomes" id="UP001209803"/>
    </source>
</evidence>
<keyword evidence="4" id="KW-1185">Reference proteome</keyword>
<proteinExistence type="predicted"/>
<dbReference type="Proteomes" id="UP001209803">
    <property type="component" value="Chromosome"/>
</dbReference>
<dbReference type="SUPFAM" id="SSF52833">
    <property type="entry name" value="Thioredoxin-like"/>
    <property type="match status" value="1"/>
</dbReference>